<reference evidence="7 8" key="1">
    <citation type="submission" date="2019-06" db="EMBL/GenBank/DDBJ databases">
        <title>Genomics analysis of Aphanomyces spp. identifies a new class of oomycete effector associated with host adaptation.</title>
        <authorList>
            <person name="Gaulin E."/>
        </authorList>
    </citation>
    <scope>NUCLEOTIDE SEQUENCE [LARGE SCALE GENOMIC DNA]</scope>
    <source>
        <strain evidence="7 8">E</strain>
    </source>
</reference>
<accession>A0A6A5AAG1</accession>
<keyword evidence="2 5" id="KW-0812">Transmembrane</keyword>
<dbReference type="VEuPathDB" id="FungiDB:H257_08645"/>
<name>A0A6A5AAG1_APHAT</name>
<dbReference type="Proteomes" id="UP000469452">
    <property type="component" value="Unassembled WGS sequence"/>
</dbReference>
<organism evidence="7 8">
    <name type="scientific">Aphanomyces astaci</name>
    <name type="common">Crayfish plague agent</name>
    <dbReference type="NCBI Taxonomy" id="112090"/>
    <lineage>
        <taxon>Eukaryota</taxon>
        <taxon>Sar</taxon>
        <taxon>Stramenopiles</taxon>
        <taxon>Oomycota</taxon>
        <taxon>Saprolegniomycetes</taxon>
        <taxon>Saprolegniales</taxon>
        <taxon>Verrucalvaceae</taxon>
        <taxon>Aphanomyces</taxon>
    </lineage>
</organism>
<evidence type="ECO:0000256" key="2">
    <source>
        <dbReference type="ARBA" id="ARBA00022692"/>
    </source>
</evidence>
<dbReference type="PANTHER" id="PTHR12308:SF73">
    <property type="entry name" value="ANOCTAMIN"/>
    <property type="match status" value="1"/>
</dbReference>
<protein>
    <recommendedName>
        <fullName evidence="6">Anoctamin transmembrane domain-containing protein</fullName>
    </recommendedName>
</protein>
<dbReference type="InterPro" id="IPR049452">
    <property type="entry name" value="Anoctamin_TM"/>
</dbReference>
<gene>
    <name evidence="7" type="ORF">AaE_007503</name>
</gene>
<proteinExistence type="predicted"/>
<dbReference type="GO" id="GO:0005254">
    <property type="term" value="F:chloride channel activity"/>
    <property type="evidence" value="ECO:0007669"/>
    <property type="project" value="TreeGrafter"/>
</dbReference>
<dbReference type="AlphaFoldDB" id="A0A6A5AAG1"/>
<keyword evidence="4 5" id="KW-0472">Membrane</keyword>
<dbReference type="Pfam" id="PF04547">
    <property type="entry name" value="Anoctamin"/>
    <property type="match status" value="1"/>
</dbReference>
<evidence type="ECO:0000259" key="6">
    <source>
        <dbReference type="Pfam" id="PF04547"/>
    </source>
</evidence>
<evidence type="ECO:0000256" key="5">
    <source>
        <dbReference type="SAM" id="Phobius"/>
    </source>
</evidence>
<feature type="transmembrane region" description="Helical" evidence="5">
    <location>
        <begin position="113"/>
        <end position="131"/>
    </location>
</feature>
<comment type="caution">
    <text evidence="7">The sequence shown here is derived from an EMBL/GenBank/DDBJ whole genome shotgun (WGS) entry which is preliminary data.</text>
</comment>
<feature type="non-terminal residue" evidence="7">
    <location>
        <position position="154"/>
    </location>
</feature>
<sequence>MKVSLFPLHNEDARHRLIQKWHATPLYAIPFESIHAYFGPELSMYFVWLGTSSYYLSLVLSILFDISKYYLKIIYIYIRVGVDFYTRFLIIPSVCGVALFAMEYCGVATSAYMWPYTIVFSISTSVFVDAWKKTQRATEFNLQYMPIEDTYAEP</sequence>
<dbReference type="InterPro" id="IPR007632">
    <property type="entry name" value="Anoctamin"/>
</dbReference>
<evidence type="ECO:0000313" key="8">
    <source>
        <dbReference type="Proteomes" id="UP000469452"/>
    </source>
</evidence>
<evidence type="ECO:0000256" key="1">
    <source>
        <dbReference type="ARBA" id="ARBA00004141"/>
    </source>
</evidence>
<feature type="domain" description="Anoctamin transmembrane" evidence="6">
    <location>
        <begin position="83"/>
        <end position="140"/>
    </location>
</feature>
<feature type="transmembrane region" description="Helical" evidence="5">
    <location>
        <begin position="45"/>
        <end position="64"/>
    </location>
</feature>
<evidence type="ECO:0000256" key="4">
    <source>
        <dbReference type="ARBA" id="ARBA00023136"/>
    </source>
</evidence>
<evidence type="ECO:0000256" key="3">
    <source>
        <dbReference type="ARBA" id="ARBA00022989"/>
    </source>
</evidence>
<evidence type="ECO:0000313" key="7">
    <source>
        <dbReference type="EMBL" id="KAF0748025.1"/>
    </source>
</evidence>
<dbReference type="GO" id="GO:0016020">
    <property type="term" value="C:membrane"/>
    <property type="evidence" value="ECO:0007669"/>
    <property type="project" value="UniProtKB-SubCell"/>
</dbReference>
<comment type="subcellular location">
    <subcellularLocation>
        <location evidence="1">Membrane</location>
        <topology evidence="1">Multi-pass membrane protein</topology>
    </subcellularLocation>
</comment>
<keyword evidence="3 5" id="KW-1133">Transmembrane helix</keyword>
<feature type="transmembrane region" description="Helical" evidence="5">
    <location>
        <begin position="84"/>
        <end position="101"/>
    </location>
</feature>
<dbReference type="PANTHER" id="PTHR12308">
    <property type="entry name" value="ANOCTAMIN"/>
    <property type="match status" value="1"/>
</dbReference>
<dbReference type="EMBL" id="VJMI01013341">
    <property type="protein sequence ID" value="KAF0748025.1"/>
    <property type="molecule type" value="Genomic_DNA"/>
</dbReference>